<dbReference type="KEGG" id="sth:STH450"/>
<keyword evidence="1" id="KW-0413">Isomerase</keyword>
<sequence length="128" mass="14565">MHRERSDRPMPFVTVDHFAGVDPQVRRLLQQRVAQVVVETLGAPPENVRVFTRAFSPEDAYRGDGDAAAALPMIRVELMSGRPLELKRRLMVALARTVAETLEVDVAQIRTVMYENEPYHFCFGETPR</sequence>
<accession>Q67SA8</accession>
<evidence type="ECO:0000313" key="3">
    <source>
        <dbReference type="EMBL" id="BAD39435.1"/>
    </source>
</evidence>
<dbReference type="InterPro" id="IPR004370">
    <property type="entry name" value="4-OT-like_dom"/>
</dbReference>
<keyword evidence="4" id="KW-1185">Reference proteome</keyword>
<dbReference type="InterPro" id="IPR014347">
    <property type="entry name" value="Tautomerase/MIF_sf"/>
</dbReference>
<evidence type="ECO:0000313" key="4">
    <source>
        <dbReference type="Proteomes" id="UP000000417"/>
    </source>
</evidence>
<dbReference type="EMBL" id="AP006840">
    <property type="protein sequence ID" value="BAD39435.1"/>
    <property type="molecule type" value="Genomic_DNA"/>
</dbReference>
<dbReference type="HOGENOM" id="CLU_1958482_0_0_9"/>
<dbReference type="GO" id="GO:0016853">
    <property type="term" value="F:isomerase activity"/>
    <property type="evidence" value="ECO:0007669"/>
    <property type="project" value="UniProtKB-KW"/>
</dbReference>
<name>Q67SA8_SYMTH</name>
<gene>
    <name evidence="3" type="ordered locus">STH450</name>
</gene>
<dbReference type="Proteomes" id="UP000000417">
    <property type="component" value="Chromosome"/>
</dbReference>
<evidence type="ECO:0000259" key="2">
    <source>
        <dbReference type="Pfam" id="PF01361"/>
    </source>
</evidence>
<feature type="domain" description="4-oxalocrotonate tautomerase-like" evidence="2">
    <location>
        <begin position="11"/>
        <end position="64"/>
    </location>
</feature>
<proteinExistence type="predicted"/>
<dbReference type="SUPFAM" id="SSF55331">
    <property type="entry name" value="Tautomerase/MIF"/>
    <property type="match status" value="1"/>
</dbReference>
<organism evidence="3 4">
    <name type="scientific">Symbiobacterium thermophilum (strain DSM 24528 / JCM 14929 / IAM 14863 / T)</name>
    <dbReference type="NCBI Taxonomy" id="292459"/>
    <lineage>
        <taxon>Bacteria</taxon>
        <taxon>Bacillati</taxon>
        <taxon>Bacillota</taxon>
        <taxon>Clostridia</taxon>
        <taxon>Eubacteriales</taxon>
        <taxon>Symbiobacteriaceae</taxon>
        <taxon>Symbiobacterium</taxon>
    </lineage>
</organism>
<reference evidence="3 4" key="1">
    <citation type="journal article" date="2004" name="Nucleic Acids Res.">
        <title>Genome sequence of Symbiobacterium thermophilum, an uncultivable bacterium that depends on microbial commensalism.</title>
        <authorList>
            <person name="Ueda K."/>
            <person name="Yamashita A."/>
            <person name="Ishikawa J."/>
            <person name="Shimada M."/>
            <person name="Watsuji T."/>
            <person name="Morimura K."/>
            <person name="Ikeda H."/>
            <person name="Hattori M."/>
            <person name="Beppu T."/>
        </authorList>
    </citation>
    <scope>NUCLEOTIDE SEQUENCE [LARGE SCALE GENOMIC DNA]</scope>
    <source>
        <strain evidence="4">T / IAM 14863</strain>
    </source>
</reference>
<dbReference type="Pfam" id="PF01361">
    <property type="entry name" value="Tautomerase"/>
    <property type="match status" value="1"/>
</dbReference>
<dbReference type="eggNOG" id="COG1942">
    <property type="taxonomic scope" value="Bacteria"/>
</dbReference>
<dbReference type="AlphaFoldDB" id="Q67SA8"/>
<dbReference type="Gene3D" id="3.30.429.10">
    <property type="entry name" value="Macrophage Migration Inhibitory Factor"/>
    <property type="match status" value="2"/>
</dbReference>
<protein>
    <submittedName>
        <fullName evidence="3">4-oxalocrotonate tautomerase</fullName>
    </submittedName>
</protein>
<dbReference type="STRING" id="292459.STH450"/>
<evidence type="ECO:0000256" key="1">
    <source>
        <dbReference type="ARBA" id="ARBA00023235"/>
    </source>
</evidence>